<feature type="binding site" evidence="4">
    <location>
        <position position="584"/>
    </location>
    <ligand>
        <name>ATP</name>
        <dbReference type="ChEBI" id="CHEBI:30616"/>
    </ligand>
</feature>
<feature type="compositionally biased region" description="Pro residues" evidence="5">
    <location>
        <begin position="379"/>
        <end position="388"/>
    </location>
</feature>
<feature type="compositionally biased region" description="Low complexity" evidence="5">
    <location>
        <begin position="493"/>
        <end position="512"/>
    </location>
</feature>
<dbReference type="InterPro" id="IPR000719">
    <property type="entry name" value="Prot_kinase_dom"/>
</dbReference>
<dbReference type="InterPro" id="IPR051681">
    <property type="entry name" value="Ser/Thr_Kinases-Pseudokinases"/>
</dbReference>
<evidence type="ECO:0000256" key="3">
    <source>
        <dbReference type="ARBA" id="ARBA00022840"/>
    </source>
</evidence>
<feature type="compositionally biased region" description="Polar residues" evidence="5">
    <location>
        <begin position="936"/>
        <end position="946"/>
    </location>
</feature>
<evidence type="ECO:0000256" key="1">
    <source>
        <dbReference type="ARBA" id="ARBA00022527"/>
    </source>
</evidence>
<dbReference type="InterPro" id="IPR001245">
    <property type="entry name" value="Ser-Thr/Tyr_kinase_cat_dom"/>
</dbReference>
<evidence type="ECO:0000256" key="5">
    <source>
        <dbReference type="SAM" id="MobiDB-lite"/>
    </source>
</evidence>
<keyword evidence="8" id="KW-1185">Reference proteome</keyword>
<feature type="region of interest" description="Disordered" evidence="5">
    <location>
        <begin position="649"/>
        <end position="691"/>
    </location>
</feature>
<keyword evidence="1" id="KW-0418">Kinase</keyword>
<evidence type="ECO:0000256" key="4">
    <source>
        <dbReference type="PROSITE-ProRule" id="PRU10141"/>
    </source>
</evidence>
<dbReference type="GO" id="GO:0007166">
    <property type="term" value="P:cell surface receptor signaling pathway"/>
    <property type="evidence" value="ECO:0007669"/>
    <property type="project" value="InterPro"/>
</dbReference>
<dbReference type="Gene3D" id="3.30.200.20">
    <property type="entry name" value="Phosphorylase Kinase, domain 1"/>
    <property type="match status" value="1"/>
</dbReference>
<dbReference type="InterPro" id="IPR036537">
    <property type="entry name" value="Adaptor_Cbl_N_dom_sf"/>
</dbReference>
<evidence type="ECO:0000313" key="7">
    <source>
        <dbReference type="EMBL" id="GLB45720.1"/>
    </source>
</evidence>
<dbReference type="OrthoDB" id="1668230at2759"/>
<feature type="region of interest" description="Disordered" evidence="5">
    <location>
        <begin position="477"/>
        <end position="524"/>
    </location>
</feature>
<feature type="region of interest" description="Disordered" evidence="5">
    <location>
        <begin position="1"/>
        <end position="89"/>
    </location>
</feature>
<feature type="region of interest" description="Disordered" evidence="5">
    <location>
        <begin position="898"/>
        <end position="977"/>
    </location>
</feature>
<dbReference type="PROSITE" id="PS00107">
    <property type="entry name" value="PROTEIN_KINASE_ATP"/>
    <property type="match status" value="1"/>
</dbReference>
<evidence type="ECO:0000256" key="2">
    <source>
        <dbReference type="ARBA" id="ARBA00022741"/>
    </source>
</evidence>
<dbReference type="SMART" id="SM00220">
    <property type="entry name" value="S_TKc"/>
    <property type="match status" value="1"/>
</dbReference>
<feature type="compositionally biased region" description="Polar residues" evidence="5">
    <location>
        <begin position="367"/>
        <end position="377"/>
    </location>
</feature>
<feature type="region of interest" description="Disordered" evidence="5">
    <location>
        <begin position="350"/>
        <end position="392"/>
    </location>
</feature>
<dbReference type="EMBL" id="BRPK01000026">
    <property type="protein sequence ID" value="GLB45720.1"/>
    <property type="molecule type" value="Genomic_DNA"/>
</dbReference>
<evidence type="ECO:0000259" key="6">
    <source>
        <dbReference type="PROSITE" id="PS50011"/>
    </source>
</evidence>
<feature type="compositionally biased region" description="Basic and acidic residues" evidence="5">
    <location>
        <begin position="513"/>
        <end position="524"/>
    </location>
</feature>
<comment type="caution">
    <text evidence="7">The sequence shown here is derived from an EMBL/GenBank/DDBJ whole genome shotgun (WGS) entry which is preliminary data.</text>
</comment>
<dbReference type="InterPro" id="IPR017441">
    <property type="entry name" value="Protein_kinase_ATP_BS"/>
</dbReference>
<keyword evidence="1" id="KW-0723">Serine/threonine-protein kinase</keyword>
<organism evidence="7 8">
    <name type="scientific">Lyophyllum shimeji</name>
    <name type="common">Hon-shimeji</name>
    <name type="synonym">Tricholoma shimeji</name>
    <dbReference type="NCBI Taxonomy" id="47721"/>
    <lineage>
        <taxon>Eukaryota</taxon>
        <taxon>Fungi</taxon>
        <taxon>Dikarya</taxon>
        <taxon>Basidiomycota</taxon>
        <taxon>Agaricomycotina</taxon>
        <taxon>Agaricomycetes</taxon>
        <taxon>Agaricomycetidae</taxon>
        <taxon>Agaricales</taxon>
        <taxon>Tricholomatineae</taxon>
        <taxon>Lyophyllaceae</taxon>
        <taxon>Lyophyllum</taxon>
    </lineage>
</organism>
<dbReference type="PROSITE" id="PS50011">
    <property type="entry name" value="PROTEIN_KINASE_DOM"/>
    <property type="match status" value="1"/>
</dbReference>
<keyword evidence="3 4" id="KW-0067">ATP-binding</keyword>
<keyword evidence="1" id="KW-0808">Transferase</keyword>
<feature type="domain" description="Protein kinase" evidence="6">
    <location>
        <begin position="557"/>
        <end position="867"/>
    </location>
</feature>
<dbReference type="InterPro" id="IPR011009">
    <property type="entry name" value="Kinase-like_dom_sf"/>
</dbReference>
<dbReference type="Proteomes" id="UP001063166">
    <property type="component" value="Unassembled WGS sequence"/>
</dbReference>
<dbReference type="SUPFAM" id="SSF56112">
    <property type="entry name" value="Protein kinase-like (PK-like)"/>
    <property type="match status" value="1"/>
</dbReference>
<feature type="compositionally biased region" description="Basic residues" evidence="5">
    <location>
        <begin position="481"/>
        <end position="490"/>
    </location>
</feature>
<dbReference type="PANTHER" id="PTHR44329">
    <property type="entry name" value="SERINE/THREONINE-PROTEIN KINASE TNNI3K-RELATED"/>
    <property type="match status" value="1"/>
</dbReference>
<reference evidence="7" key="1">
    <citation type="submission" date="2022-07" db="EMBL/GenBank/DDBJ databases">
        <title>The genome of Lyophyllum shimeji provides insight into the initial evolution of ectomycorrhizal fungal genome.</title>
        <authorList>
            <person name="Kobayashi Y."/>
            <person name="Shibata T."/>
            <person name="Hirakawa H."/>
            <person name="Shigenobu S."/>
            <person name="Nishiyama T."/>
            <person name="Yamada A."/>
            <person name="Hasebe M."/>
            <person name="Kawaguchi M."/>
        </authorList>
    </citation>
    <scope>NUCLEOTIDE SEQUENCE</scope>
    <source>
        <strain evidence="7">AT787</strain>
    </source>
</reference>
<dbReference type="Pfam" id="PF07714">
    <property type="entry name" value="PK_Tyr_Ser-Thr"/>
    <property type="match status" value="1"/>
</dbReference>
<dbReference type="GO" id="GO:0005524">
    <property type="term" value="F:ATP binding"/>
    <property type="evidence" value="ECO:0007669"/>
    <property type="project" value="UniProtKB-UniRule"/>
</dbReference>
<dbReference type="PROSITE" id="PS00108">
    <property type="entry name" value="PROTEIN_KINASE_ST"/>
    <property type="match status" value="1"/>
</dbReference>
<dbReference type="GO" id="GO:0004674">
    <property type="term" value="F:protein serine/threonine kinase activity"/>
    <property type="evidence" value="ECO:0007669"/>
    <property type="project" value="UniProtKB-KW"/>
</dbReference>
<gene>
    <name evidence="7" type="ORF">LshimejAT787_2600530</name>
</gene>
<feature type="compositionally biased region" description="Basic and acidic residues" evidence="5">
    <location>
        <begin position="674"/>
        <end position="691"/>
    </location>
</feature>
<dbReference type="CDD" id="cd21037">
    <property type="entry name" value="MLKL_NTD"/>
    <property type="match status" value="1"/>
</dbReference>
<dbReference type="Gene3D" id="1.10.510.10">
    <property type="entry name" value="Transferase(Phosphotransferase) domain 1"/>
    <property type="match status" value="1"/>
</dbReference>
<dbReference type="Gene3D" id="1.20.930.20">
    <property type="entry name" value="Adaptor protein Cbl, N-terminal domain"/>
    <property type="match status" value="1"/>
</dbReference>
<feature type="compositionally biased region" description="Pro residues" evidence="5">
    <location>
        <begin position="43"/>
        <end position="59"/>
    </location>
</feature>
<evidence type="ECO:0000313" key="8">
    <source>
        <dbReference type="Proteomes" id="UP001063166"/>
    </source>
</evidence>
<accession>A0A9P3PZ51</accession>
<keyword evidence="2 4" id="KW-0547">Nucleotide-binding</keyword>
<dbReference type="InterPro" id="IPR008271">
    <property type="entry name" value="Ser/Thr_kinase_AS"/>
</dbReference>
<protein>
    <recommendedName>
        <fullName evidence="6">Protein kinase domain-containing protein</fullName>
    </recommendedName>
</protein>
<name>A0A9P3PZ51_LYOSH</name>
<feature type="region of interest" description="Disordered" evidence="5">
    <location>
        <begin position="151"/>
        <end position="173"/>
    </location>
</feature>
<sequence length="1310" mass="143893">MPNKTRDGMPPPPSPSMGVTSSSLRFSVSSTASSSTQTTPTLTPKPLPKPVSPPAPAPGRPRGQSTSVIRPPPSSSLATPLSRVTSEPNVPLAYSDSQEEHEQNAFSVFGITLGSRKRMDSMEGSLMGSTTPPNAPPSSWWGGSGHDLEVAHRPWRDPPRRKKTVPEEQTEGYVHTRERVAQAVASILGTAGDAAHEVLLTSVDLLDLAPVPGLASAARVLLNIWDALELVDTNRLACLRLTERCAEILISVREEIKETGDSVDEELAAPVAKLEESFVKVQMFLQKQVHRPFLKRYLKRDEILAQIRECDASLVEALSRFSMSIQIRILKQVQASERRREADTRLLMQTLRDRSSSASPSPIPSEVQETPKPQSKPTLEPPGSPSALPPSQILPTLKTIHSNQNTLDAAGDSADLRALMRAALQTSSDVEMLGVLQIGREEMPEAIKTLQRALERVGENEQEQAVEGFEVVDKGKGKGILQRKRTKPVRSKTGGSAMTASTGASGSSGTSRSDSDDGRGRDTLDREFIESGIDALRRMSRGVETNLPSWTITRYEVDREQKIGIGFFSDVYRGTWRGRTVAIKVLAPSTPRELFVREVGIWKGLRHENVLELYGASSASGERPWFFVSPYMRNGSLVEFLKRVAVEGEDRRRSSMMPPAKSSPRGRNTSLPMRIREKSRSPGGTKRKDAEAVVPREGDLFRFMLEIAKGMDYLHRNGVLHGDLKAANVLVSDDIRCVISDFGQSEMKSEAYRISGTTPPHGTLRWQAPELMSGLQHAFTPQMDVYAYAISCVEILSMGRLPWALMDDGAVRHFVLQKNERPAIPNTRFNTPLLQDLLRVCWHKDPTVRPSFAKIVVDVKAVRKAFLREGGNGDEIEVASPITIERDRMWDWNWDQTRSRESPDMRPLPLPSSNTPPKFGTPPGPGAAGPLLGISPDSSATESTFLTAEEDLSSSSATVRPPVKAPPSISPLDTGPHREETVANADIRMPEPVIFTATAPSTRASSLFASTPSSQSLEDLGLKALPDFGGYESPAPQDERIAQMRDERRYRLLLSHEFHPSLTLPMWSPSPVALGAVGYLSKPAGAFVTLFGAFHPEKSQEPATRELPSLYGYGRVTTGGQRQDKRNAAQRGLDAVVGLLTSMGRSGPVSQSVSRRYSFPLRAGHKTAHMCTETTMYRYVESLDVPKRWFKANVDAILHIYGPTHHVQREDLYLVIGTLDAPDYALFVSHNHPDGQAHFNVFSHPRTGQPWGTFTTDTAVPPELGGPSYDEPLPENPLSTCKVSNTGGPWDTVLIARLRFKPDAVEPTSL</sequence>
<dbReference type="InterPro" id="IPR059179">
    <property type="entry name" value="MLKL-like_MCAfunc"/>
</dbReference>
<proteinExistence type="predicted"/>
<feature type="compositionally biased region" description="Low complexity" evidence="5">
    <location>
        <begin position="16"/>
        <end position="42"/>
    </location>
</feature>